<geneLocation type="plasmid" evidence="1">
    <name>unnamed</name>
</geneLocation>
<evidence type="ECO:0000313" key="1">
    <source>
        <dbReference type="EMBL" id="AHG01429.1"/>
    </source>
</evidence>
<protein>
    <submittedName>
        <fullName evidence="1">Uncharacterized protein</fullName>
    </submittedName>
</protein>
<keyword evidence="2" id="KW-1185">Reference proteome</keyword>
<dbReference type="KEGG" id="hlr:HALLA_03310"/>
<reference evidence="1 2" key="1">
    <citation type="submission" date="2014-01" db="EMBL/GenBank/DDBJ databases">
        <authorList>
            <consortium name="DOE Joint Genome Institute"/>
            <person name="Anderson I."/>
            <person name="Huntemann M."/>
            <person name="Han J."/>
            <person name="Chen A."/>
            <person name="Kyrpides N."/>
            <person name="Mavromatis K."/>
            <person name="Markowitz V."/>
            <person name="Palaniappan K."/>
            <person name="Ivanova N."/>
            <person name="Schaumberg A."/>
            <person name="Pati A."/>
            <person name="Liolios K."/>
            <person name="Nordberg H.P."/>
            <person name="Cantor M.N."/>
            <person name="Hua S.X."/>
            <person name="Woyke T."/>
        </authorList>
    </citation>
    <scope>NUCLEOTIDE SEQUENCE [LARGE SCALE GENOMIC DNA]</scope>
    <source>
        <strain evidence="1 2">XH-48</strain>
        <plasmid evidence="2">1</plasmid>
    </source>
</reference>
<keyword evidence="1" id="KW-0614">Plasmid</keyword>
<dbReference type="Proteomes" id="UP000019024">
    <property type="component" value="Plasmid unnamed"/>
</dbReference>
<organism evidence="1 2">
    <name type="scientific">Halostagnicola larsenii XH-48</name>
    <dbReference type="NCBI Taxonomy" id="797299"/>
    <lineage>
        <taxon>Archaea</taxon>
        <taxon>Methanobacteriati</taxon>
        <taxon>Methanobacteriota</taxon>
        <taxon>Stenosarchaea group</taxon>
        <taxon>Halobacteria</taxon>
        <taxon>Halobacteriales</taxon>
        <taxon>Natrialbaceae</taxon>
        <taxon>Halostagnicola</taxon>
    </lineage>
</organism>
<accession>W0JS47</accession>
<dbReference type="HOGENOM" id="CLU_2662204_0_0_2"/>
<dbReference type="AlphaFoldDB" id="W0JS47"/>
<evidence type="ECO:0000313" key="2">
    <source>
        <dbReference type="Proteomes" id="UP000019024"/>
    </source>
</evidence>
<dbReference type="EMBL" id="CP007056">
    <property type="protein sequence ID" value="AHG01429.1"/>
    <property type="molecule type" value="Genomic_DNA"/>
</dbReference>
<proteinExistence type="predicted"/>
<gene>
    <name evidence="1" type="ORF">HALLA_03310</name>
</gene>
<sequence>MVDSSGTVVNADNVRRESAVLERWWTVTAPKNGLERPLGRAAPDSSVSCIGEITTIRAASDSLDSVIRSAAADLR</sequence>
<name>W0JS47_9EURY</name>